<dbReference type="EMBL" id="KN837330">
    <property type="protein sequence ID" value="KIJ27585.1"/>
    <property type="molecule type" value="Genomic_DNA"/>
</dbReference>
<dbReference type="HOGENOM" id="CLU_2279267_0_0_1"/>
<feature type="signal peptide" evidence="1">
    <location>
        <begin position="1"/>
        <end position="40"/>
    </location>
</feature>
<dbReference type="Proteomes" id="UP000054279">
    <property type="component" value="Unassembled WGS sequence"/>
</dbReference>
<keyword evidence="3" id="KW-1185">Reference proteome</keyword>
<feature type="chain" id="PRO_5002214442" evidence="1">
    <location>
        <begin position="41"/>
        <end position="102"/>
    </location>
</feature>
<evidence type="ECO:0000313" key="2">
    <source>
        <dbReference type="EMBL" id="KIJ27585.1"/>
    </source>
</evidence>
<keyword evidence="1" id="KW-0732">Signal</keyword>
<evidence type="ECO:0000256" key="1">
    <source>
        <dbReference type="SAM" id="SignalP"/>
    </source>
</evidence>
<accession>A0A0C9UQG6</accession>
<reference evidence="2 3" key="1">
    <citation type="submission" date="2014-06" db="EMBL/GenBank/DDBJ databases">
        <title>Evolutionary Origins and Diversification of the Mycorrhizal Mutualists.</title>
        <authorList>
            <consortium name="DOE Joint Genome Institute"/>
            <consortium name="Mycorrhizal Genomics Consortium"/>
            <person name="Kohler A."/>
            <person name="Kuo A."/>
            <person name="Nagy L.G."/>
            <person name="Floudas D."/>
            <person name="Copeland A."/>
            <person name="Barry K.W."/>
            <person name="Cichocki N."/>
            <person name="Veneault-Fourrey C."/>
            <person name="LaButti K."/>
            <person name="Lindquist E.A."/>
            <person name="Lipzen A."/>
            <person name="Lundell T."/>
            <person name="Morin E."/>
            <person name="Murat C."/>
            <person name="Riley R."/>
            <person name="Ohm R."/>
            <person name="Sun H."/>
            <person name="Tunlid A."/>
            <person name="Henrissat B."/>
            <person name="Grigoriev I.V."/>
            <person name="Hibbett D.S."/>
            <person name="Martin F."/>
        </authorList>
    </citation>
    <scope>NUCLEOTIDE SEQUENCE [LARGE SCALE GENOMIC DNA]</scope>
    <source>
        <strain evidence="2 3">SS14</strain>
    </source>
</reference>
<evidence type="ECO:0000313" key="3">
    <source>
        <dbReference type="Proteomes" id="UP000054279"/>
    </source>
</evidence>
<sequence>MLHVHHHRKQYLKQSKQSMKASLLLFYITLVSLNAPSAVALWCSCNGFSKHTNAVTCCAELGFEMVGWFKGDVGPDEWQQRKFVQCYVRETGRDEDRAGECS</sequence>
<dbReference type="AlphaFoldDB" id="A0A0C9UQG6"/>
<name>A0A0C9UQG6_SPHS4</name>
<proteinExistence type="predicted"/>
<protein>
    <submittedName>
        <fullName evidence="2">Uncharacterized protein</fullName>
    </submittedName>
</protein>
<gene>
    <name evidence="2" type="ORF">M422DRAFT_271186</name>
</gene>
<organism evidence="2 3">
    <name type="scientific">Sphaerobolus stellatus (strain SS14)</name>
    <dbReference type="NCBI Taxonomy" id="990650"/>
    <lineage>
        <taxon>Eukaryota</taxon>
        <taxon>Fungi</taxon>
        <taxon>Dikarya</taxon>
        <taxon>Basidiomycota</taxon>
        <taxon>Agaricomycotina</taxon>
        <taxon>Agaricomycetes</taxon>
        <taxon>Phallomycetidae</taxon>
        <taxon>Geastrales</taxon>
        <taxon>Sphaerobolaceae</taxon>
        <taxon>Sphaerobolus</taxon>
    </lineage>
</organism>